<evidence type="ECO:0000256" key="1">
    <source>
        <dbReference type="ARBA" id="ARBA00022734"/>
    </source>
</evidence>
<name>H2ZVM2_LATCH</name>
<keyword evidence="5" id="KW-1185">Reference proteome</keyword>
<evidence type="ECO:0000313" key="4">
    <source>
        <dbReference type="Ensembl" id="ENSLACP00000001443.1"/>
    </source>
</evidence>
<dbReference type="InterPro" id="IPR016186">
    <property type="entry name" value="C-type_lectin-like/link_sf"/>
</dbReference>
<sequence>SKEECCPSGWVQFKKRCYLFSNDEMDWDSSANSCTAMGSHLVVMDSADVESFLSNRVKHSYWIGLSDITEEGTWRWVDGTP</sequence>
<reference evidence="4" key="3">
    <citation type="submission" date="2025-09" db="UniProtKB">
        <authorList>
            <consortium name="Ensembl"/>
        </authorList>
    </citation>
    <scope>IDENTIFICATION</scope>
</reference>
<proteinExistence type="predicted"/>
<evidence type="ECO:0000259" key="3">
    <source>
        <dbReference type="PROSITE" id="PS50041"/>
    </source>
</evidence>
<dbReference type="Ensembl" id="ENSLACT00000001455.1">
    <property type="protein sequence ID" value="ENSLACP00000001443.1"/>
    <property type="gene ID" value="ENSLACG00000001291.1"/>
</dbReference>
<dbReference type="HOGENOM" id="CLU_049894_17_1_1"/>
<dbReference type="InterPro" id="IPR051379">
    <property type="entry name" value="C-type_Lectin_Receptor_IMM"/>
</dbReference>
<dbReference type="GO" id="GO:0030246">
    <property type="term" value="F:carbohydrate binding"/>
    <property type="evidence" value="ECO:0007669"/>
    <property type="project" value="UniProtKB-KW"/>
</dbReference>
<evidence type="ECO:0000256" key="2">
    <source>
        <dbReference type="ARBA" id="ARBA00023157"/>
    </source>
</evidence>
<dbReference type="Pfam" id="PF00059">
    <property type="entry name" value="Lectin_C"/>
    <property type="match status" value="1"/>
</dbReference>
<dbReference type="AlphaFoldDB" id="H2ZVM2"/>
<dbReference type="InterPro" id="IPR016187">
    <property type="entry name" value="CTDL_fold"/>
</dbReference>
<dbReference type="Bgee" id="ENSLACG00000001291">
    <property type="expression patterns" value="Expressed in chordate pharynx"/>
</dbReference>
<reference evidence="5" key="1">
    <citation type="submission" date="2011-08" db="EMBL/GenBank/DDBJ databases">
        <title>The draft genome of Latimeria chalumnae.</title>
        <authorList>
            <person name="Di Palma F."/>
            <person name="Alfoldi J."/>
            <person name="Johnson J."/>
            <person name="Berlin A."/>
            <person name="Gnerre S."/>
            <person name="Jaffe D."/>
            <person name="MacCallum I."/>
            <person name="Young S."/>
            <person name="Walker B.J."/>
            <person name="Lander E."/>
            <person name="Lindblad-Toh K."/>
        </authorList>
    </citation>
    <scope>NUCLEOTIDE SEQUENCE [LARGE SCALE GENOMIC DNA]</scope>
    <source>
        <strain evidence="5">Wild caught</strain>
    </source>
</reference>
<dbReference type="PANTHER" id="PTHR46746:SF9">
    <property type="entry name" value="CD209 ANTIGEN-LIKE PROTEIN C-LIKE"/>
    <property type="match status" value="1"/>
</dbReference>
<dbReference type="SMART" id="SM00034">
    <property type="entry name" value="CLECT"/>
    <property type="match status" value="1"/>
</dbReference>
<dbReference type="Gene3D" id="3.10.100.10">
    <property type="entry name" value="Mannose-Binding Protein A, subunit A"/>
    <property type="match status" value="1"/>
</dbReference>
<dbReference type="SUPFAM" id="SSF56436">
    <property type="entry name" value="C-type lectin-like"/>
    <property type="match status" value="1"/>
</dbReference>
<keyword evidence="2" id="KW-1015">Disulfide bond</keyword>
<protein>
    <recommendedName>
        <fullName evidence="3">C-type lectin domain-containing protein</fullName>
    </recommendedName>
</protein>
<dbReference type="InterPro" id="IPR001304">
    <property type="entry name" value="C-type_lectin-like"/>
</dbReference>
<dbReference type="PROSITE" id="PS50041">
    <property type="entry name" value="C_TYPE_LECTIN_2"/>
    <property type="match status" value="1"/>
</dbReference>
<keyword evidence="1" id="KW-0430">Lectin</keyword>
<dbReference type="Proteomes" id="UP000008672">
    <property type="component" value="Unassembled WGS sequence"/>
</dbReference>
<dbReference type="EMBL" id="AFYH01192526">
    <property type="status" value="NOT_ANNOTATED_CDS"/>
    <property type="molecule type" value="Genomic_DNA"/>
</dbReference>
<organism evidence="4 5">
    <name type="scientific">Latimeria chalumnae</name>
    <name type="common">Coelacanth</name>
    <dbReference type="NCBI Taxonomy" id="7897"/>
    <lineage>
        <taxon>Eukaryota</taxon>
        <taxon>Metazoa</taxon>
        <taxon>Chordata</taxon>
        <taxon>Craniata</taxon>
        <taxon>Vertebrata</taxon>
        <taxon>Euteleostomi</taxon>
        <taxon>Coelacanthiformes</taxon>
        <taxon>Coelacanthidae</taxon>
        <taxon>Latimeria</taxon>
    </lineage>
</organism>
<dbReference type="PANTHER" id="PTHR46746">
    <property type="entry name" value="KILLER CELL LECTIN-LIKE RECEPTOR SUBFAMILY F MEMBER 2"/>
    <property type="match status" value="1"/>
</dbReference>
<reference evidence="4" key="2">
    <citation type="submission" date="2025-08" db="UniProtKB">
        <authorList>
            <consortium name="Ensembl"/>
        </authorList>
    </citation>
    <scope>IDENTIFICATION</scope>
</reference>
<feature type="domain" description="C-type lectin" evidence="3">
    <location>
        <begin position="13"/>
        <end position="81"/>
    </location>
</feature>
<accession>H2ZVM2</accession>
<evidence type="ECO:0000313" key="5">
    <source>
        <dbReference type="Proteomes" id="UP000008672"/>
    </source>
</evidence>
<dbReference type="GeneTree" id="ENSGT00940000160666"/>